<evidence type="ECO:0000256" key="4">
    <source>
        <dbReference type="HAMAP-Rule" id="MF_01401"/>
    </source>
</evidence>
<keyword evidence="8" id="KW-1185">Reference proteome</keyword>
<dbReference type="SUPFAM" id="SSF55068">
    <property type="entry name" value="Peptide methionine sulfoxide reductase"/>
    <property type="match status" value="1"/>
</dbReference>
<dbReference type="Proteomes" id="UP000306416">
    <property type="component" value="Unassembled WGS sequence"/>
</dbReference>
<feature type="chain" id="PRO_5020781663" description="Peptide methionine sulfoxide reductase MsrA" evidence="5">
    <location>
        <begin position="24"/>
        <end position="202"/>
    </location>
</feature>
<dbReference type="PANTHER" id="PTHR43774:SF1">
    <property type="entry name" value="PEPTIDE METHIONINE SULFOXIDE REDUCTASE MSRA 2"/>
    <property type="match status" value="1"/>
</dbReference>
<dbReference type="Gene3D" id="3.30.1060.10">
    <property type="entry name" value="Peptide methionine sulphoxide reductase MsrA"/>
    <property type="match status" value="1"/>
</dbReference>
<feature type="active site" evidence="4">
    <location>
        <position position="36"/>
    </location>
</feature>
<sequence>MKTLTAVTLAFLFLLTAAGSLPAAPLQKAATFAGGCFWCMEHPFDELPGVVSVTSGYTGGHTRNPTYEEVSAGGTGHAESVQVIYDPGKISYDKLLTRFWHNIDPTAKDRQFCDSGHQYRSAIFYYDEEQRRLALKSKQALEANKPFKGAIVTEIVQATEFYPAEEYHQHYYKKNPLRYSYYRLSCGRDHRLKELWGDQAGR</sequence>
<evidence type="ECO:0000256" key="2">
    <source>
        <dbReference type="ARBA" id="ARBA00047806"/>
    </source>
</evidence>
<dbReference type="AlphaFoldDB" id="A0A4S1CMB5"/>
<gene>
    <name evidence="4 7" type="primary">msrA</name>
    <name evidence="7" type="ORF">E4633_02615</name>
</gene>
<dbReference type="GO" id="GO:0033744">
    <property type="term" value="F:L-methionine:thioredoxin-disulfide S-oxidoreductase activity"/>
    <property type="evidence" value="ECO:0007669"/>
    <property type="project" value="RHEA"/>
</dbReference>
<keyword evidence="5" id="KW-0732">Signal</keyword>
<reference evidence="7 8" key="1">
    <citation type="submission" date="2019-04" db="EMBL/GenBank/DDBJ databases">
        <title>Geobacter oryzae sp. nov., ferric-reducing bacteria isolated from paddy soil.</title>
        <authorList>
            <person name="Xu Z."/>
            <person name="Masuda Y."/>
            <person name="Itoh H."/>
            <person name="Senoo K."/>
        </authorList>
    </citation>
    <scope>NUCLEOTIDE SEQUENCE [LARGE SCALE GENOMIC DNA]</scope>
    <source>
        <strain evidence="7 8">Red111</strain>
    </source>
</reference>
<protein>
    <recommendedName>
        <fullName evidence="4">Peptide methionine sulfoxide reductase MsrA</fullName>
        <shortName evidence="4">Protein-methionine-S-oxide reductase</shortName>
        <ecNumber evidence="4">1.8.4.11</ecNumber>
    </recommendedName>
    <alternativeName>
        <fullName evidence="4">Peptide-methionine (S)-S-oxide reductase</fullName>
        <shortName evidence="4">Peptide Met(O) reductase</shortName>
    </alternativeName>
</protein>
<evidence type="ECO:0000313" key="7">
    <source>
        <dbReference type="EMBL" id="TGU74376.1"/>
    </source>
</evidence>
<dbReference type="RefSeq" id="WP_135868708.1">
    <property type="nucleotide sequence ID" value="NZ_SRSC01000001.1"/>
</dbReference>
<dbReference type="InterPro" id="IPR036509">
    <property type="entry name" value="Met_Sox_Rdtase_MsrA_sf"/>
</dbReference>
<evidence type="ECO:0000259" key="6">
    <source>
        <dbReference type="Pfam" id="PF01625"/>
    </source>
</evidence>
<comment type="similarity">
    <text evidence="4">Belongs to the MsrA Met sulfoxide reductase family.</text>
</comment>
<organism evidence="7 8">
    <name type="scientific">Geomonas terrae</name>
    <dbReference type="NCBI Taxonomy" id="2562681"/>
    <lineage>
        <taxon>Bacteria</taxon>
        <taxon>Pseudomonadati</taxon>
        <taxon>Thermodesulfobacteriota</taxon>
        <taxon>Desulfuromonadia</taxon>
        <taxon>Geobacterales</taxon>
        <taxon>Geobacteraceae</taxon>
        <taxon>Geomonas</taxon>
    </lineage>
</organism>
<proteinExistence type="inferred from homology"/>
<dbReference type="GO" id="GO:0008113">
    <property type="term" value="F:peptide-methionine (S)-S-oxide reductase activity"/>
    <property type="evidence" value="ECO:0007669"/>
    <property type="project" value="UniProtKB-UniRule"/>
</dbReference>
<evidence type="ECO:0000313" key="8">
    <source>
        <dbReference type="Proteomes" id="UP000306416"/>
    </source>
</evidence>
<evidence type="ECO:0000256" key="1">
    <source>
        <dbReference type="ARBA" id="ARBA00023002"/>
    </source>
</evidence>
<comment type="catalytic activity">
    <reaction evidence="3 4">
        <text>[thioredoxin]-disulfide + L-methionine + H2O = L-methionine (S)-S-oxide + [thioredoxin]-dithiol</text>
        <dbReference type="Rhea" id="RHEA:19993"/>
        <dbReference type="Rhea" id="RHEA-COMP:10698"/>
        <dbReference type="Rhea" id="RHEA-COMP:10700"/>
        <dbReference type="ChEBI" id="CHEBI:15377"/>
        <dbReference type="ChEBI" id="CHEBI:29950"/>
        <dbReference type="ChEBI" id="CHEBI:50058"/>
        <dbReference type="ChEBI" id="CHEBI:57844"/>
        <dbReference type="ChEBI" id="CHEBI:58772"/>
        <dbReference type="EC" id="1.8.4.11"/>
    </reaction>
</comment>
<accession>A0A4S1CMB5</accession>
<comment type="caution">
    <text evidence="7">The sequence shown here is derived from an EMBL/GenBank/DDBJ whole genome shotgun (WGS) entry which is preliminary data.</text>
</comment>
<keyword evidence="1 4" id="KW-0560">Oxidoreductase</keyword>
<dbReference type="EMBL" id="SRSC01000001">
    <property type="protein sequence ID" value="TGU74376.1"/>
    <property type="molecule type" value="Genomic_DNA"/>
</dbReference>
<dbReference type="NCBIfam" id="TIGR00401">
    <property type="entry name" value="msrA"/>
    <property type="match status" value="1"/>
</dbReference>
<evidence type="ECO:0000256" key="5">
    <source>
        <dbReference type="SAM" id="SignalP"/>
    </source>
</evidence>
<feature type="signal peptide" evidence="5">
    <location>
        <begin position="1"/>
        <end position="23"/>
    </location>
</feature>
<dbReference type="Pfam" id="PF01625">
    <property type="entry name" value="PMSR"/>
    <property type="match status" value="1"/>
</dbReference>
<name>A0A4S1CMB5_9BACT</name>
<feature type="domain" description="Peptide methionine sulphoxide reductase MsrA" evidence="6">
    <location>
        <begin position="30"/>
        <end position="180"/>
    </location>
</feature>
<comment type="catalytic activity">
    <reaction evidence="2 4">
        <text>L-methionyl-[protein] + [thioredoxin]-disulfide + H2O = L-methionyl-(S)-S-oxide-[protein] + [thioredoxin]-dithiol</text>
        <dbReference type="Rhea" id="RHEA:14217"/>
        <dbReference type="Rhea" id="RHEA-COMP:10698"/>
        <dbReference type="Rhea" id="RHEA-COMP:10700"/>
        <dbReference type="Rhea" id="RHEA-COMP:12313"/>
        <dbReference type="Rhea" id="RHEA-COMP:12315"/>
        <dbReference type="ChEBI" id="CHEBI:15377"/>
        <dbReference type="ChEBI" id="CHEBI:16044"/>
        <dbReference type="ChEBI" id="CHEBI:29950"/>
        <dbReference type="ChEBI" id="CHEBI:44120"/>
        <dbReference type="ChEBI" id="CHEBI:50058"/>
        <dbReference type="EC" id="1.8.4.11"/>
    </reaction>
</comment>
<dbReference type="EC" id="1.8.4.11" evidence="4"/>
<dbReference type="HAMAP" id="MF_01401">
    <property type="entry name" value="MsrA"/>
    <property type="match status" value="1"/>
</dbReference>
<dbReference type="InterPro" id="IPR002569">
    <property type="entry name" value="Met_Sox_Rdtase_MsrA_dom"/>
</dbReference>
<comment type="function">
    <text evidence="4">Has an important function as a repair enzyme for proteins that have been inactivated by oxidation. Catalyzes the reversible oxidation-reduction of methionine sulfoxide in proteins to methionine.</text>
</comment>
<evidence type="ECO:0000256" key="3">
    <source>
        <dbReference type="ARBA" id="ARBA00048782"/>
    </source>
</evidence>
<dbReference type="PANTHER" id="PTHR43774">
    <property type="entry name" value="PEPTIDE METHIONINE SULFOXIDE REDUCTASE"/>
    <property type="match status" value="1"/>
</dbReference>